<comment type="subcellular location">
    <subcellularLocation>
        <location evidence="1">Nucleus</location>
    </subcellularLocation>
</comment>
<dbReference type="Proteomes" id="UP001305779">
    <property type="component" value="Unassembled WGS sequence"/>
</dbReference>
<evidence type="ECO:0000313" key="6">
    <source>
        <dbReference type="EMBL" id="KAK4502076.1"/>
    </source>
</evidence>
<feature type="region of interest" description="Disordered" evidence="4">
    <location>
        <begin position="138"/>
        <end position="231"/>
    </location>
</feature>
<evidence type="ECO:0000256" key="1">
    <source>
        <dbReference type="ARBA" id="ARBA00004123"/>
    </source>
</evidence>
<feature type="compositionally biased region" description="Low complexity" evidence="4">
    <location>
        <begin position="746"/>
        <end position="755"/>
    </location>
</feature>
<protein>
    <recommendedName>
        <fullName evidence="5">Zn(2)-C6 fungal-type domain-containing protein</fullName>
    </recommendedName>
</protein>
<dbReference type="Pfam" id="PF00172">
    <property type="entry name" value="Zn_clus"/>
    <property type="match status" value="1"/>
</dbReference>
<dbReference type="InterPro" id="IPR050613">
    <property type="entry name" value="Sec_Metabolite_Reg"/>
</dbReference>
<comment type="caution">
    <text evidence="6">The sequence shown here is derived from an EMBL/GenBank/DDBJ whole genome shotgun (WGS) entry which is preliminary data.</text>
</comment>
<evidence type="ECO:0000256" key="4">
    <source>
        <dbReference type="SAM" id="MobiDB-lite"/>
    </source>
</evidence>
<sequence length="819" mass="90757">MAGPAGKRTAKSKEQEPPPQLSCELCREKKMKCDKQDPCGNCKTSGAECKTVFRHRLPRGRHVRAAGDRSTSPTQDISLDGAVGVQEPSGWQAGAAVLAAEQADGVLYNLEVGSVCEATIQDMRLTVEKQVLSADGSRMNSIGQASNSTIPTRRAAKKRAVSDDDFDNTWSDGLRNSPETRDFVRSRPGSEFRSQQGSPMHLNDSNDDSTGLSVWNNGVDNPASHRSTKGPINRSRALESLLCDVYLCQVDPLIKILHRPTVDRWLRKGQPYLHYPQGHRATEALAWGVCYSAVCSLTQEQCQTLLQQDRSIVIADCRHACENALDQAGYLTTDDLAVLQTFVLYLVGRRVDDRSLASWTLTAVLVRIATAQNIHVKEATIKDTVFNVQLRTRLWLTICLIDLQTSVAQSSQPLISVQDVKPALSAIKNVNDDDLTNQPASLSAIQDREELTDVTLAKIWYYFQVTGRLLHGSGSSTSDEADHSLGSFSGTDYGYREQEARDFQRNALGLLSFCDTESSPYAWFTWHTAQYLVSSVRISAVRPVSSALPPDSAFPVPSKGHPGLFERHIGVLKKALQMQRDPRAEGFRWFIAIPWTEIAIASSECLACNDPRIVCRAWHTIEAAFQLYESRAVRNKTYDMLLRRMNQVQQMQQAQQAKQIQQIQHIQQAQKIHQTQQKQQSRLSQTPIPSMQMQPTYQYQHADTVPLMKQTSVPVKMEHSLPPTPWPTPRNNSPSETSWMATIPNSPSWSSSLSLMGDNIPNQSLASGSNDSALYPNAQTSWNDNKALQQALLSLDSWQSSGAGTTSFDNMNVDGGALG</sequence>
<feature type="region of interest" description="Disordered" evidence="4">
    <location>
        <begin position="717"/>
        <end position="755"/>
    </location>
</feature>
<feature type="domain" description="Zn(2)-C6 fungal-type" evidence="5">
    <location>
        <begin position="22"/>
        <end position="51"/>
    </location>
</feature>
<keyword evidence="3" id="KW-0539">Nucleus</keyword>
<dbReference type="PROSITE" id="PS50048">
    <property type="entry name" value="ZN2_CY6_FUNGAL_2"/>
    <property type="match status" value="1"/>
</dbReference>
<dbReference type="PANTHER" id="PTHR31001:SF50">
    <property type="entry name" value="ZN(II)2CYS6 TRANSCRIPTION FACTOR (EUROFUNG)"/>
    <property type="match status" value="1"/>
</dbReference>
<feature type="compositionally biased region" description="Polar residues" evidence="4">
    <location>
        <begin position="208"/>
        <end position="219"/>
    </location>
</feature>
<dbReference type="Pfam" id="PF04082">
    <property type="entry name" value="Fungal_trans"/>
    <property type="match status" value="1"/>
</dbReference>
<dbReference type="SMART" id="SM00066">
    <property type="entry name" value="GAL4"/>
    <property type="match status" value="1"/>
</dbReference>
<dbReference type="PROSITE" id="PS00463">
    <property type="entry name" value="ZN2_CY6_FUNGAL_1"/>
    <property type="match status" value="1"/>
</dbReference>
<feature type="compositionally biased region" description="Polar residues" evidence="4">
    <location>
        <begin position="138"/>
        <end position="151"/>
    </location>
</feature>
<dbReference type="InterPro" id="IPR036864">
    <property type="entry name" value="Zn2-C6_fun-type_DNA-bd_sf"/>
</dbReference>
<keyword evidence="7" id="KW-1185">Reference proteome</keyword>
<dbReference type="InterPro" id="IPR007219">
    <property type="entry name" value="XnlR_reg_dom"/>
</dbReference>
<reference evidence="6 7" key="1">
    <citation type="journal article" date="2023" name="G3 (Bethesda)">
        <title>A chromosome-level genome assembly of Zasmidium syzygii isolated from banana leaves.</title>
        <authorList>
            <person name="van Westerhoven A.C."/>
            <person name="Mehrabi R."/>
            <person name="Talebi R."/>
            <person name="Steentjes M.B.F."/>
            <person name="Corcolon B."/>
            <person name="Chong P.A."/>
            <person name="Kema G.H.J."/>
            <person name="Seidl M.F."/>
        </authorList>
    </citation>
    <scope>NUCLEOTIDE SEQUENCE [LARGE SCALE GENOMIC DNA]</scope>
    <source>
        <strain evidence="6 7">P124</strain>
    </source>
</reference>
<evidence type="ECO:0000256" key="3">
    <source>
        <dbReference type="ARBA" id="ARBA00023242"/>
    </source>
</evidence>
<dbReference type="InterPro" id="IPR001138">
    <property type="entry name" value="Zn2Cys6_DnaBD"/>
</dbReference>
<dbReference type="PANTHER" id="PTHR31001">
    <property type="entry name" value="UNCHARACTERIZED TRANSCRIPTIONAL REGULATORY PROTEIN"/>
    <property type="match status" value="1"/>
</dbReference>
<feature type="region of interest" description="Disordered" evidence="4">
    <location>
        <begin position="1"/>
        <end position="21"/>
    </location>
</feature>
<evidence type="ECO:0000259" key="5">
    <source>
        <dbReference type="PROSITE" id="PS50048"/>
    </source>
</evidence>
<dbReference type="EMBL" id="JAXOVC010000005">
    <property type="protein sequence ID" value="KAK4502076.1"/>
    <property type="molecule type" value="Genomic_DNA"/>
</dbReference>
<organism evidence="6 7">
    <name type="scientific">Zasmidium cellare</name>
    <name type="common">Wine cellar mold</name>
    <name type="synonym">Racodium cellare</name>
    <dbReference type="NCBI Taxonomy" id="395010"/>
    <lineage>
        <taxon>Eukaryota</taxon>
        <taxon>Fungi</taxon>
        <taxon>Dikarya</taxon>
        <taxon>Ascomycota</taxon>
        <taxon>Pezizomycotina</taxon>
        <taxon>Dothideomycetes</taxon>
        <taxon>Dothideomycetidae</taxon>
        <taxon>Mycosphaerellales</taxon>
        <taxon>Mycosphaerellaceae</taxon>
        <taxon>Zasmidium</taxon>
    </lineage>
</organism>
<proteinExistence type="predicted"/>
<keyword evidence="2" id="KW-0479">Metal-binding</keyword>
<dbReference type="SUPFAM" id="SSF57701">
    <property type="entry name" value="Zn2/Cys6 DNA-binding domain"/>
    <property type="match status" value="1"/>
</dbReference>
<feature type="compositionally biased region" description="Polar residues" evidence="4">
    <location>
        <begin position="729"/>
        <end position="745"/>
    </location>
</feature>
<gene>
    <name evidence="6" type="ORF">PRZ48_007887</name>
</gene>
<accession>A0ABR0ELC5</accession>
<evidence type="ECO:0000256" key="2">
    <source>
        <dbReference type="ARBA" id="ARBA00022723"/>
    </source>
</evidence>
<dbReference type="CDD" id="cd00067">
    <property type="entry name" value="GAL4"/>
    <property type="match status" value="1"/>
</dbReference>
<name>A0ABR0ELC5_ZASCE</name>
<dbReference type="Gene3D" id="4.10.240.10">
    <property type="entry name" value="Zn(2)-C6 fungal-type DNA-binding domain"/>
    <property type="match status" value="1"/>
</dbReference>
<evidence type="ECO:0000313" key="7">
    <source>
        <dbReference type="Proteomes" id="UP001305779"/>
    </source>
</evidence>
<dbReference type="CDD" id="cd12148">
    <property type="entry name" value="fungal_TF_MHR"/>
    <property type="match status" value="1"/>
</dbReference>
<feature type="compositionally biased region" description="Basic and acidic residues" evidence="4">
    <location>
        <begin position="178"/>
        <end position="190"/>
    </location>
</feature>